<evidence type="ECO:0000313" key="15">
    <source>
        <dbReference type="EMBL" id="EEQ96134.1"/>
    </source>
</evidence>
<dbReference type="SUPFAM" id="SSF47781">
    <property type="entry name" value="RuvA domain 2-like"/>
    <property type="match status" value="1"/>
</dbReference>
<dbReference type="GO" id="GO:0006260">
    <property type="term" value="P:DNA replication"/>
    <property type="evidence" value="ECO:0007669"/>
    <property type="project" value="UniProtKB-KW"/>
</dbReference>
<protein>
    <recommendedName>
        <fullName evidence="12 13">DNA ligase</fullName>
        <ecNumber evidence="12 13">6.5.1.2</ecNumber>
    </recommendedName>
    <alternativeName>
        <fullName evidence="12">Polydeoxyribonucleotide synthase [NAD(+)]</fullName>
    </alternativeName>
</protein>
<feature type="binding site" evidence="12">
    <location>
        <begin position="57"/>
        <end position="61"/>
    </location>
    <ligand>
        <name>NAD(+)</name>
        <dbReference type="ChEBI" id="CHEBI:57540"/>
    </ligand>
</feature>
<sequence>MVMLGETESAGFASLMTDIPVEKLTEPEAVSELGRLAREIAHHDELYHANDRPEISDAEYDALKRRNDAIEARFPHLVRTDSPSLRVGTAPVSKFAPVVHARPMLSLGNAFSDEDVRDFVGSVYRFLGQLPDNSIAFTAEPKIDGLSMSIRYENGVLVSGATRGDGTTGENVTANIRTIAEIPNRLPAGAPSVVEVRGEVYMAKSDFLALNEQMAAEGKQTYVNPRNTAAGSLRQLDAKVTASRKLKFFAYAWGEMSDMPADTQMGMVEMFREWGFPVNPLTKRLHGADELLAHYRAIGLERPTLDYDIDGVVYKVDRLDLQTRLGFRSRSPRWAIAHKFPAEQATTILRGIDIQVGRTGALTPVARLEPITVGGVVVTNATLHNEDYIKGIGLKGERIRADEHDIRLGDTVIVQRAGDVIPQIVDVILEKRPVDAVPFHFPHECPVCGSHAVREEGEAVYRCTGGLTCAAQAVERIRHFVSRNAFDIEGLGEKQVEFFFHAEDDSLKIKSPADIFTLQKRQAGSLKKLENIEGFGATSVKKLYDAINDRREIALNRFLFGLGIRHVGEVNAKRFARSYLSYAAFEKAALEAVPPKEGDRTDKGNEAWQDLIAVEGIGSIVAEAVVDFYAEPHNREVLAALLAEVTPLDEAARVATGSPVEGKTVVFTGSLERMSRDEAKAMAERYGAKTAGSVSRKTDLVVAGPGAGSKLAKASELGIEVIDEDAWFKLVGEE</sequence>
<comment type="caution">
    <text evidence="15">The sequence shown here is derived from an EMBL/GenBank/DDBJ whole genome shotgun (WGS) entry which is preliminary data.</text>
</comment>
<dbReference type="InterPro" id="IPR041663">
    <property type="entry name" value="DisA/LigA_HHH"/>
</dbReference>
<dbReference type="SMART" id="SM00532">
    <property type="entry name" value="LIGANc"/>
    <property type="match status" value="1"/>
</dbReference>
<dbReference type="Gene3D" id="3.30.470.30">
    <property type="entry name" value="DNA ligase/mRNA capping enzyme"/>
    <property type="match status" value="1"/>
</dbReference>
<comment type="caution">
    <text evidence="12">Lacks conserved residue(s) required for the propagation of feature annotation.</text>
</comment>
<feature type="binding site" evidence="12">
    <location>
        <begin position="106"/>
        <end position="107"/>
    </location>
    <ligand>
        <name>NAD(+)</name>
        <dbReference type="ChEBI" id="CHEBI:57540"/>
    </ligand>
</feature>
<dbReference type="InterPro" id="IPR012340">
    <property type="entry name" value="NA-bd_OB-fold"/>
</dbReference>
<dbReference type="Gene3D" id="2.40.50.140">
    <property type="entry name" value="Nucleic acid-binding proteins"/>
    <property type="match status" value="1"/>
</dbReference>
<comment type="function">
    <text evidence="1 12">DNA ligase that catalyzes the formation of phosphodiester linkages between 5'-phosphoryl and 3'-hydroxyl groups in double-stranded DNA using NAD as a coenzyme and as the energy source for the reaction. It is essential for DNA replication and repair of damaged DNA.</text>
</comment>
<dbReference type="FunFam" id="3.30.470.30:FF:000001">
    <property type="entry name" value="DNA ligase"/>
    <property type="match status" value="1"/>
</dbReference>
<dbReference type="AlphaFoldDB" id="C4WF37"/>
<dbReference type="InterPro" id="IPR010994">
    <property type="entry name" value="RuvA_2-like"/>
</dbReference>
<evidence type="ECO:0000256" key="9">
    <source>
        <dbReference type="ARBA" id="ARBA00023204"/>
    </source>
</evidence>
<comment type="similarity">
    <text evidence="12">Belongs to the NAD-dependent DNA ligase family. LigA subfamily.</text>
</comment>
<dbReference type="Gene3D" id="1.10.287.610">
    <property type="entry name" value="Helix hairpin bin"/>
    <property type="match status" value="1"/>
</dbReference>
<dbReference type="Gene3D" id="3.40.50.10190">
    <property type="entry name" value="BRCT domain"/>
    <property type="match status" value="1"/>
</dbReference>
<dbReference type="PROSITE" id="PS50172">
    <property type="entry name" value="BRCT"/>
    <property type="match status" value="1"/>
</dbReference>
<evidence type="ECO:0000313" key="16">
    <source>
        <dbReference type="Proteomes" id="UP000004386"/>
    </source>
</evidence>
<feature type="binding site" evidence="12">
    <location>
        <position position="140"/>
    </location>
    <ligand>
        <name>NAD(+)</name>
        <dbReference type="ChEBI" id="CHEBI:57540"/>
    </ligand>
</feature>
<feature type="binding site" evidence="12">
    <location>
        <position position="199"/>
    </location>
    <ligand>
        <name>NAD(+)</name>
        <dbReference type="ChEBI" id="CHEBI:57540"/>
    </ligand>
</feature>
<name>C4WF37_9HYPH</name>
<evidence type="ECO:0000256" key="7">
    <source>
        <dbReference type="ARBA" id="ARBA00022842"/>
    </source>
</evidence>
<dbReference type="InterPro" id="IPR036420">
    <property type="entry name" value="BRCT_dom_sf"/>
</dbReference>
<keyword evidence="2 12" id="KW-0436">Ligase</keyword>
<dbReference type="InterPro" id="IPR003583">
    <property type="entry name" value="Hlx-hairpin-Hlx_DNA-bd_motif"/>
</dbReference>
<feature type="binding site" evidence="12">
    <location>
        <position position="469"/>
    </location>
    <ligand>
        <name>Zn(2+)</name>
        <dbReference type="ChEBI" id="CHEBI:29105"/>
    </ligand>
</feature>
<dbReference type="PANTHER" id="PTHR23389:SF9">
    <property type="entry name" value="DNA LIGASE"/>
    <property type="match status" value="1"/>
</dbReference>
<dbReference type="PROSITE" id="PS01056">
    <property type="entry name" value="DNA_LIGASE_N2"/>
    <property type="match status" value="1"/>
</dbReference>
<evidence type="ECO:0000256" key="13">
    <source>
        <dbReference type="RuleBase" id="RU000618"/>
    </source>
</evidence>
<dbReference type="Pfam" id="PF03120">
    <property type="entry name" value="OB_DNA_ligase"/>
    <property type="match status" value="1"/>
</dbReference>
<dbReference type="EC" id="6.5.1.2" evidence="12 13"/>
<dbReference type="GO" id="GO:0005829">
    <property type="term" value="C:cytosol"/>
    <property type="evidence" value="ECO:0007669"/>
    <property type="project" value="TreeGrafter"/>
</dbReference>
<dbReference type="InterPro" id="IPR004150">
    <property type="entry name" value="NAD_DNA_ligase_OB"/>
</dbReference>
<dbReference type="GO" id="GO:0006281">
    <property type="term" value="P:DNA repair"/>
    <property type="evidence" value="ECO:0007669"/>
    <property type="project" value="UniProtKB-KW"/>
</dbReference>
<feature type="binding site" evidence="12">
    <location>
        <position position="339"/>
    </location>
    <ligand>
        <name>NAD(+)</name>
        <dbReference type="ChEBI" id="CHEBI:57540"/>
    </ligand>
</feature>
<dbReference type="InterPro" id="IPR013840">
    <property type="entry name" value="DNAligase_N"/>
</dbReference>
<dbReference type="SMART" id="SM00292">
    <property type="entry name" value="BRCT"/>
    <property type="match status" value="1"/>
</dbReference>
<keyword evidence="7 12" id="KW-0460">Magnesium</keyword>
<keyword evidence="8 12" id="KW-0520">NAD</keyword>
<evidence type="ECO:0000256" key="10">
    <source>
        <dbReference type="ARBA" id="ARBA00023211"/>
    </source>
</evidence>
<dbReference type="Pfam" id="PF01653">
    <property type="entry name" value="DNA_ligase_aden"/>
    <property type="match status" value="1"/>
</dbReference>
<feature type="domain" description="BRCT" evidence="14">
    <location>
        <begin position="655"/>
        <end position="734"/>
    </location>
</feature>
<dbReference type="PANTHER" id="PTHR23389">
    <property type="entry name" value="CHROMOSOME TRANSMISSION FIDELITY FACTOR 18"/>
    <property type="match status" value="1"/>
</dbReference>
<dbReference type="EMBL" id="ACQA01000001">
    <property type="protein sequence ID" value="EEQ96134.1"/>
    <property type="molecule type" value="Genomic_DNA"/>
</dbReference>
<feature type="binding site" evidence="12">
    <location>
        <position position="315"/>
    </location>
    <ligand>
        <name>NAD(+)</name>
        <dbReference type="ChEBI" id="CHEBI:57540"/>
    </ligand>
</feature>
<evidence type="ECO:0000256" key="6">
    <source>
        <dbReference type="ARBA" id="ARBA00022833"/>
    </source>
</evidence>
<dbReference type="InterPro" id="IPR001679">
    <property type="entry name" value="DNA_ligase"/>
</dbReference>
<dbReference type="SUPFAM" id="SSF52113">
    <property type="entry name" value="BRCT domain"/>
    <property type="match status" value="1"/>
</dbReference>
<dbReference type="InterPro" id="IPR013839">
    <property type="entry name" value="DNAligase_adenylation"/>
</dbReference>
<evidence type="ECO:0000256" key="5">
    <source>
        <dbReference type="ARBA" id="ARBA00022763"/>
    </source>
</evidence>
<comment type="cofactor">
    <cofactor evidence="12">
        <name>Mg(2+)</name>
        <dbReference type="ChEBI" id="CHEBI:18420"/>
    </cofactor>
    <cofactor evidence="12">
        <name>Mn(2+)</name>
        <dbReference type="ChEBI" id="CHEBI:29035"/>
    </cofactor>
</comment>
<evidence type="ECO:0000259" key="14">
    <source>
        <dbReference type="PROSITE" id="PS50172"/>
    </source>
</evidence>
<keyword evidence="10 12" id="KW-0464">Manganese</keyword>
<keyword evidence="9 12" id="KW-0234">DNA repair</keyword>
<dbReference type="GO" id="GO:0046872">
    <property type="term" value="F:metal ion binding"/>
    <property type="evidence" value="ECO:0007669"/>
    <property type="project" value="UniProtKB-KW"/>
</dbReference>
<dbReference type="PIRSF" id="PIRSF001604">
    <property type="entry name" value="LigA"/>
    <property type="match status" value="1"/>
</dbReference>
<keyword evidence="4 12" id="KW-0479">Metal-binding</keyword>
<dbReference type="Pfam" id="PF03119">
    <property type="entry name" value="DNA_ligase_ZBD"/>
    <property type="match status" value="1"/>
</dbReference>
<dbReference type="SUPFAM" id="SSF50249">
    <property type="entry name" value="Nucleic acid-binding proteins"/>
    <property type="match status" value="1"/>
</dbReference>
<organism evidence="15 16">
    <name type="scientific">Brucella intermedia LMG 3301</name>
    <dbReference type="NCBI Taxonomy" id="641118"/>
    <lineage>
        <taxon>Bacteria</taxon>
        <taxon>Pseudomonadati</taxon>
        <taxon>Pseudomonadota</taxon>
        <taxon>Alphaproteobacteria</taxon>
        <taxon>Hyphomicrobiales</taxon>
        <taxon>Brucellaceae</taxon>
        <taxon>Brucella/Ochrobactrum group</taxon>
        <taxon>Brucella</taxon>
    </lineage>
</organism>
<dbReference type="CDD" id="cd17748">
    <property type="entry name" value="BRCT_DNA_ligase_like"/>
    <property type="match status" value="1"/>
</dbReference>
<dbReference type="Pfam" id="PF00533">
    <property type="entry name" value="BRCT"/>
    <property type="match status" value="1"/>
</dbReference>
<dbReference type="InterPro" id="IPR004149">
    <property type="entry name" value="Znf_DNAligase_C4"/>
</dbReference>
<dbReference type="InterPro" id="IPR018239">
    <property type="entry name" value="DNA_ligase_AS"/>
</dbReference>
<evidence type="ECO:0000256" key="4">
    <source>
        <dbReference type="ARBA" id="ARBA00022723"/>
    </source>
</evidence>
<dbReference type="NCBIfam" id="NF005932">
    <property type="entry name" value="PRK07956.1"/>
    <property type="match status" value="1"/>
</dbReference>
<dbReference type="GO" id="GO:0003677">
    <property type="term" value="F:DNA binding"/>
    <property type="evidence" value="ECO:0007669"/>
    <property type="project" value="InterPro"/>
</dbReference>
<accession>C4WF37</accession>
<feature type="binding site" evidence="12">
    <location>
        <position position="448"/>
    </location>
    <ligand>
        <name>Zn(2+)</name>
        <dbReference type="ChEBI" id="CHEBI:29105"/>
    </ligand>
</feature>
<dbReference type="Gene3D" id="1.10.150.20">
    <property type="entry name" value="5' to 3' exonuclease, C-terminal subdomain"/>
    <property type="match status" value="2"/>
</dbReference>
<comment type="catalytic activity">
    <reaction evidence="11 12 13">
        <text>NAD(+) + (deoxyribonucleotide)n-3'-hydroxyl + 5'-phospho-(deoxyribonucleotide)m = (deoxyribonucleotide)n+m + AMP + beta-nicotinamide D-nucleotide.</text>
        <dbReference type="EC" id="6.5.1.2"/>
    </reaction>
</comment>
<feature type="binding site" evidence="12">
    <location>
        <position position="163"/>
    </location>
    <ligand>
        <name>NAD(+)</name>
        <dbReference type="ChEBI" id="CHEBI:57540"/>
    </ligand>
</feature>
<keyword evidence="6 12" id="KW-0862">Zinc</keyword>
<keyword evidence="5 12" id="KW-0227">DNA damage</keyword>
<keyword evidence="15" id="KW-0560">Oxidoreductase</keyword>
<evidence type="ECO:0000256" key="8">
    <source>
        <dbReference type="ARBA" id="ARBA00023027"/>
    </source>
</evidence>
<dbReference type="Gene3D" id="6.20.10.30">
    <property type="match status" value="1"/>
</dbReference>
<evidence type="ECO:0000256" key="11">
    <source>
        <dbReference type="ARBA" id="ARBA00034005"/>
    </source>
</evidence>
<evidence type="ECO:0000256" key="3">
    <source>
        <dbReference type="ARBA" id="ARBA00022705"/>
    </source>
</evidence>
<reference evidence="15 16" key="1">
    <citation type="submission" date="2009-05" db="EMBL/GenBank/DDBJ databases">
        <authorList>
            <person name="Setubal J.C."/>
            <person name="Boyle S."/>
            <person name="Crasta O.R."/>
            <person name="Gillespie J.J."/>
            <person name="Kenyon R.W."/>
            <person name="Lu J."/>
            <person name="Mane S."/>
            <person name="Nagrani S."/>
            <person name="Shallom J.M."/>
            <person name="Shallom S."/>
            <person name="Shukla M."/>
            <person name="Snyder E.E."/>
            <person name="Sobral B.W."/>
            <person name="Wattam A.R."/>
            <person name="Will R."/>
            <person name="Williams K."/>
            <person name="Yoo H."/>
            <person name="Munk C."/>
            <person name="Tapia R."/>
            <person name="Green L."/>
            <person name="Rogers Y."/>
            <person name="Detter J.C."/>
            <person name="Bruce D."/>
            <person name="Brettin T.S."/>
            <person name="Tsolis R."/>
        </authorList>
    </citation>
    <scope>NUCLEOTIDE SEQUENCE [LARGE SCALE GENOMIC DNA]</scope>
    <source>
        <strain evidence="15 16">LMG 3301</strain>
    </source>
</reference>
<evidence type="ECO:0000256" key="12">
    <source>
        <dbReference type="HAMAP-Rule" id="MF_01588"/>
    </source>
</evidence>
<dbReference type="HAMAP" id="MF_01588">
    <property type="entry name" value="DNA_ligase_A"/>
    <property type="match status" value="1"/>
</dbReference>
<dbReference type="CDD" id="cd00114">
    <property type="entry name" value="LIGANc"/>
    <property type="match status" value="1"/>
</dbReference>
<proteinExistence type="inferred from homology"/>
<dbReference type="PROSITE" id="PS01055">
    <property type="entry name" value="DNA_LIGASE_N1"/>
    <property type="match status" value="1"/>
</dbReference>
<keyword evidence="3 12" id="KW-0235">DNA replication</keyword>
<dbReference type="GO" id="GO:0003911">
    <property type="term" value="F:DNA ligase (NAD+) activity"/>
    <property type="evidence" value="ECO:0007669"/>
    <property type="project" value="UniProtKB-UniRule"/>
</dbReference>
<dbReference type="SUPFAM" id="SSF56091">
    <property type="entry name" value="DNA ligase/mRNA capping enzyme, catalytic domain"/>
    <property type="match status" value="1"/>
</dbReference>
<dbReference type="InterPro" id="IPR001357">
    <property type="entry name" value="BRCT_dom"/>
</dbReference>
<dbReference type="Pfam" id="PF12826">
    <property type="entry name" value="HHH_2"/>
    <property type="match status" value="1"/>
</dbReference>
<dbReference type="HOGENOM" id="CLU_007764_2_1_5"/>
<dbReference type="GO" id="GO:0016491">
    <property type="term" value="F:oxidoreductase activity"/>
    <property type="evidence" value="ECO:0007669"/>
    <property type="project" value="UniProtKB-KW"/>
</dbReference>
<dbReference type="SMART" id="SM00278">
    <property type="entry name" value="HhH1"/>
    <property type="match status" value="2"/>
</dbReference>
<dbReference type="Proteomes" id="UP000004386">
    <property type="component" value="Unassembled WGS sequence"/>
</dbReference>
<feature type="active site" description="N6-AMP-lysine intermediate" evidence="12">
    <location>
        <position position="142"/>
    </location>
</feature>
<dbReference type="InterPro" id="IPR033136">
    <property type="entry name" value="DNA_ligase_CS"/>
</dbReference>
<dbReference type="NCBIfam" id="TIGR00575">
    <property type="entry name" value="dnlj"/>
    <property type="match status" value="1"/>
</dbReference>
<gene>
    <name evidence="12 15" type="primary">ligA</name>
    <name evidence="15" type="ORF">OINT_1001549</name>
</gene>
<feature type="binding site" evidence="12">
    <location>
        <position position="445"/>
    </location>
    <ligand>
        <name>Zn(2+)</name>
        <dbReference type="ChEBI" id="CHEBI:29105"/>
    </ligand>
</feature>
<evidence type="ECO:0000256" key="1">
    <source>
        <dbReference type="ARBA" id="ARBA00004067"/>
    </source>
</evidence>
<evidence type="ECO:0000256" key="2">
    <source>
        <dbReference type="ARBA" id="ARBA00022598"/>
    </source>
</evidence>